<feature type="transmembrane region" description="Helical" evidence="6">
    <location>
        <begin position="41"/>
        <end position="63"/>
    </location>
</feature>
<evidence type="ECO:0000256" key="2">
    <source>
        <dbReference type="ARBA" id="ARBA00022475"/>
    </source>
</evidence>
<dbReference type="PANTHER" id="PTHR30250">
    <property type="entry name" value="PST FAMILY PREDICTED COLANIC ACID TRANSPORTER"/>
    <property type="match status" value="1"/>
</dbReference>
<evidence type="ECO:0000313" key="10">
    <source>
        <dbReference type="Proteomes" id="UP000223445"/>
    </source>
</evidence>
<feature type="transmembrane region" description="Helical" evidence="6">
    <location>
        <begin position="379"/>
        <end position="400"/>
    </location>
</feature>
<comment type="caution">
    <text evidence="7">The sequence shown here is derived from an EMBL/GenBank/DDBJ whole genome shotgun (WGS) entry which is preliminary data.</text>
</comment>
<feature type="transmembrane region" description="Helical" evidence="6">
    <location>
        <begin position="289"/>
        <end position="309"/>
    </location>
</feature>
<evidence type="ECO:0000313" key="9">
    <source>
        <dbReference type="Proteomes" id="UP000220127"/>
    </source>
</evidence>
<feature type="transmembrane region" description="Helical" evidence="6">
    <location>
        <begin position="12"/>
        <end position="29"/>
    </location>
</feature>
<dbReference type="GO" id="GO:0005886">
    <property type="term" value="C:plasma membrane"/>
    <property type="evidence" value="ECO:0007669"/>
    <property type="project" value="UniProtKB-SubCell"/>
</dbReference>
<gene>
    <name evidence="8" type="ORF">COE48_15295</name>
    <name evidence="7" type="ORF">CON01_04815</name>
</gene>
<keyword evidence="3 6" id="KW-0812">Transmembrane</keyword>
<evidence type="ECO:0000256" key="5">
    <source>
        <dbReference type="ARBA" id="ARBA00023136"/>
    </source>
</evidence>
<dbReference type="Proteomes" id="UP000223445">
    <property type="component" value="Unassembled WGS sequence"/>
</dbReference>
<name>A0A9X6U2T2_BACTU</name>
<dbReference type="PANTHER" id="PTHR30250:SF11">
    <property type="entry name" value="O-ANTIGEN TRANSPORTER-RELATED"/>
    <property type="match status" value="1"/>
</dbReference>
<feature type="transmembrane region" description="Helical" evidence="6">
    <location>
        <begin position="321"/>
        <end position="342"/>
    </location>
</feature>
<evidence type="ECO:0000256" key="4">
    <source>
        <dbReference type="ARBA" id="ARBA00022989"/>
    </source>
</evidence>
<accession>A0A9X6U2T2</accession>
<feature type="transmembrane region" description="Helical" evidence="6">
    <location>
        <begin position="209"/>
        <end position="225"/>
    </location>
</feature>
<dbReference type="EMBL" id="NUPM01000010">
    <property type="protein sequence ID" value="PGZ02723.1"/>
    <property type="molecule type" value="Genomic_DNA"/>
</dbReference>
<dbReference type="Pfam" id="PF01943">
    <property type="entry name" value="Polysacc_synt"/>
    <property type="match status" value="1"/>
</dbReference>
<dbReference type="EMBL" id="NVMD01000006">
    <property type="protein sequence ID" value="PED15494.1"/>
    <property type="molecule type" value="Genomic_DNA"/>
</dbReference>
<feature type="transmembrane region" description="Helical" evidence="6">
    <location>
        <begin position="248"/>
        <end position="268"/>
    </location>
</feature>
<keyword evidence="2" id="KW-1003">Cell membrane</keyword>
<dbReference type="InterPro" id="IPR002797">
    <property type="entry name" value="Polysacc_synth"/>
</dbReference>
<keyword evidence="5 6" id="KW-0472">Membrane</keyword>
<evidence type="ECO:0000313" key="8">
    <source>
        <dbReference type="EMBL" id="PGZ02723.1"/>
    </source>
</evidence>
<evidence type="ECO:0000256" key="6">
    <source>
        <dbReference type="SAM" id="Phobius"/>
    </source>
</evidence>
<feature type="transmembrane region" description="Helical" evidence="6">
    <location>
        <begin position="437"/>
        <end position="462"/>
    </location>
</feature>
<feature type="transmembrane region" description="Helical" evidence="6">
    <location>
        <begin position="112"/>
        <end position="135"/>
    </location>
</feature>
<keyword evidence="4 6" id="KW-1133">Transmembrane helix</keyword>
<dbReference type="AlphaFoldDB" id="A0A9X6U2T2"/>
<comment type="subcellular location">
    <subcellularLocation>
        <location evidence="1">Cell membrane</location>
        <topology evidence="1">Multi-pass membrane protein</topology>
    </subcellularLocation>
</comment>
<evidence type="ECO:0000313" key="7">
    <source>
        <dbReference type="EMBL" id="PED15494.1"/>
    </source>
</evidence>
<sequence length="476" mass="53870">MSSVKRNFLYNLIYQVLQIILPLVTLPYISNVLHADNVGIYTFSFSIASYFMLFAMLGVNNYGSRCIAKVRDKEGEIEKTFWSIYYAQLTTAITSIIIYMIYIAFLDNEHQLVALIQIIYVISGLLDVNWFFWGIEKFKITITRNIIVKLMTVVCIFLFVKTEEDIYIYTLIMALGALIGQTITWIYLKDYVSFRLPKYKECMVHFKPLLLLFIPVIAISMYKTMDKIMIGLLSNYAEVAYFSYSENIIAIPAVVTTALGAVTLPRIANLLANGNKGMGEKYIDYSLQIAMFLSCAMGFGMGAVAEFFVPVFFGSGFSQSALIMQALFPTVIFTAWASIIRTQYLIPNAKDKPYVISTIIGAIINLVVNLITIPKFGGIGAVAGTLLAEGIVAIYQTWIAKEDLNIAKYFKANIIYLLAGLFMYISINWLGEKLEYSFLNLIILICLGSIVYCSLCILYHVVRKTDIYLLLKQRRN</sequence>
<evidence type="ECO:0000256" key="3">
    <source>
        <dbReference type="ARBA" id="ARBA00022692"/>
    </source>
</evidence>
<evidence type="ECO:0000256" key="1">
    <source>
        <dbReference type="ARBA" id="ARBA00004651"/>
    </source>
</evidence>
<feature type="transmembrane region" description="Helical" evidence="6">
    <location>
        <begin position="166"/>
        <end position="188"/>
    </location>
</feature>
<dbReference type="InterPro" id="IPR050833">
    <property type="entry name" value="Poly_Biosynth_Transport"/>
</dbReference>
<dbReference type="Proteomes" id="UP000220127">
    <property type="component" value="Unassembled WGS sequence"/>
</dbReference>
<feature type="transmembrane region" description="Helical" evidence="6">
    <location>
        <begin position="142"/>
        <end position="160"/>
    </location>
</feature>
<protein>
    <submittedName>
        <fullName evidence="7">Flippase</fullName>
    </submittedName>
</protein>
<dbReference type="CDD" id="cd13128">
    <property type="entry name" value="MATE_Wzx_like"/>
    <property type="match status" value="1"/>
</dbReference>
<proteinExistence type="predicted"/>
<feature type="transmembrane region" description="Helical" evidence="6">
    <location>
        <begin position="354"/>
        <end position="373"/>
    </location>
</feature>
<dbReference type="RefSeq" id="WP_097877309.1">
    <property type="nucleotide sequence ID" value="NZ_JBALLD010000001.1"/>
</dbReference>
<feature type="transmembrane region" description="Helical" evidence="6">
    <location>
        <begin position="84"/>
        <end position="106"/>
    </location>
</feature>
<feature type="transmembrane region" description="Helical" evidence="6">
    <location>
        <begin position="412"/>
        <end position="431"/>
    </location>
</feature>
<reference evidence="9 10" key="1">
    <citation type="submission" date="2017-09" db="EMBL/GenBank/DDBJ databases">
        <title>Large-scale bioinformatics analysis of Bacillus genomes uncovers conserved roles of natural products in bacterial physiology.</title>
        <authorList>
            <consortium name="Agbiome Team Llc"/>
            <person name="Bleich R.M."/>
            <person name="Grubbs K.J."/>
            <person name="Santa Maria K.C."/>
            <person name="Allen S.E."/>
            <person name="Farag S."/>
            <person name="Shank E.A."/>
            <person name="Bowers A."/>
        </authorList>
    </citation>
    <scope>NUCLEOTIDE SEQUENCE [LARGE SCALE GENOMIC DNA]</scope>
    <source>
        <strain evidence="8 10">AFS030179</strain>
        <strain evidence="7 9">AFS094940</strain>
    </source>
</reference>
<organism evidence="7 9">
    <name type="scientific">Bacillus thuringiensis</name>
    <dbReference type="NCBI Taxonomy" id="1428"/>
    <lineage>
        <taxon>Bacteria</taxon>
        <taxon>Bacillati</taxon>
        <taxon>Bacillota</taxon>
        <taxon>Bacilli</taxon>
        <taxon>Bacillales</taxon>
        <taxon>Bacillaceae</taxon>
        <taxon>Bacillus</taxon>
        <taxon>Bacillus cereus group</taxon>
    </lineage>
</organism>